<dbReference type="EMBL" id="BOSL01000008">
    <property type="protein sequence ID" value="GIP53693.1"/>
    <property type="molecule type" value="Genomic_DNA"/>
</dbReference>
<keyword evidence="2" id="KW-1185">Reference proteome</keyword>
<organism evidence="1 2">
    <name type="scientific">Paenibacillus vini</name>
    <dbReference type="NCBI Taxonomy" id="1476024"/>
    <lineage>
        <taxon>Bacteria</taxon>
        <taxon>Bacillati</taxon>
        <taxon>Bacillota</taxon>
        <taxon>Bacilli</taxon>
        <taxon>Bacillales</taxon>
        <taxon>Paenibacillaceae</taxon>
        <taxon>Paenibacillus</taxon>
    </lineage>
</organism>
<sequence>MGILSGNPKNEPMHYGEIFSVWEASMMAKGMVSCYKAPLLKRGRLFILHFAIRNLASIIPHLNGLRP</sequence>
<evidence type="ECO:0000313" key="1">
    <source>
        <dbReference type="EMBL" id="GIP53693.1"/>
    </source>
</evidence>
<protein>
    <submittedName>
        <fullName evidence="1">Uncharacterized protein</fullName>
    </submittedName>
</protein>
<dbReference type="Gene3D" id="1.20.1260.10">
    <property type="match status" value="1"/>
</dbReference>
<dbReference type="InterPro" id="IPR012347">
    <property type="entry name" value="Ferritin-like"/>
</dbReference>
<comment type="caution">
    <text evidence="1">The sequence shown here is derived from an EMBL/GenBank/DDBJ whole genome shotgun (WGS) entry which is preliminary data.</text>
</comment>
<dbReference type="Proteomes" id="UP000679992">
    <property type="component" value="Unassembled WGS sequence"/>
</dbReference>
<accession>A0ABQ4MCM4</accession>
<evidence type="ECO:0000313" key="2">
    <source>
        <dbReference type="Proteomes" id="UP000679992"/>
    </source>
</evidence>
<name>A0ABQ4MCM4_9BACL</name>
<proteinExistence type="predicted"/>
<gene>
    <name evidence="1" type="ORF">J42TS3_27280</name>
</gene>
<reference evidence="1 2" key="1">
    <citation type="submission" date="2021-03" db="EMBL/GenBank/DDBJ databases">
        <title>Antimicrobial resistance genes in bacteria isolated from Japanese honey, and their potential for conferring macrolide and lincosamide resistance in the American foulbrood pathogen Paenibacillus larvae.</title>
        <authorList>
            <person name="Okamoto M."/>
            <person name="Kumagai M."/>
            <person name="Kanamori H."/>
            <person name="Takamatsu D."/>
        </authorList>
    </citation>
    <scope>NUCLEOTIDE SEQUENCE [LARGE SCALE GENOMIC DNA]</scope>
    <source>
        <strain evidence="1 2">J42TS3</strain>
    </source>
</reference>